<keyword evidence="7 10" id="KW-0472">Membrane</keyword>
<dbReference type="PANTHER" id="PTHR30069">
    <property type="entry name" value="TONB-DEPENDENT OUTER MEMBRANE RECEPTOR"/>
    <property type="match status" value="1"/>
</dbReference>
<keyword evidence="3 10" id="KW-0813">Transport</keyword>
<dbReference type="GO" id="GO:0015344">
    <property type="term" value="F:siderophore uptake transmembrane transporter activity"/>
    <property type="evidence" value="ECO:0007669"/>
    <property type="project" value="TreeGrafter"/>
</dbReference>
<dbReference type="Proteomes" id="UP000005019">
    <property type="component" value="Unassembled WGS sequence"/>
</dbReference>
<keyword evidence="9 10" id="KW-0998">Cell outer membrane</keyword>
<comment type="caution">
    <text evidence="14">The sequence shown here is derived from an EMBL/GenBank/DDBJ whole genome shotgun (WGS) entry which is preliminary data.</text>
</comment>
<dbReference type="Pfam" id="PF00593">
    <property type="entry name" value="TonB_dep_Rec_b-barrel"/>
    <property type="match status" value="1"/>
</dbReference>
<dbReference type="Pfam" id="PF07715">
    <property type="entry name" value="Plug"/>
    <property type="match status" value="1"/>
</dbReference>
<dbReference type="GO" id="GO:0044718">
    <property type="term" value="P:siderophore transmembrane transport"/>
    <property type="evidence" value="ECO:0007669"/>
    <property type="project" value="TreeGrafter"/>
</dbReference>
<dbReference type="OrthoDB" id="98353at2"/>
<keyword evidence="6 11" id="KW-0798">TonB box</keyword>
<dbReference type="GO" id="GO:0009279">
    <property type="term" value="C:cell outer membrane"/>
    <property type="evidence" value="ECO:0007669"/>
    <property type="project" value="UniProtKB-SubCell"/>
</dbReference>
<dbReference type="InterPro" id="IPR036942">
    <property type="entry name" value="Beta-barrel_TonB_sf"/>
</dbReference>
<gene>
    <name evidence="14" type="ORF">METUNv1_00304</name>
</gene>
<evidence type="ECO:0000256" key="11">
    <source>
        <dbReference type="RuleBase" id="RU003357"/>
    </source>
</evidence>
<evidence type="ECO:0000256" key="2">
    <source>
        <dbReference type="ARBA" id="ARBA00009810"/>
    </source>
</evidence>
<dbReference type="PANTHER" id="PTHR30069:SF39">
    <property type="entry name" value="BLL6183 PROTEIN"/>
    <property type="match status" value="1"/>
</dbReference>
<dbReference type="eggNOG" id="COG4772">
    <property type="taxonomic scope" value="Bacteria"/>
</dbReference>
<evidence type="ECO:0000256" key="5">
    <source>
        <dbReference type="ARBA" id="ARBA00022692"/>
    </source>
</evidence>
<dbReference type="SUPFAM" id="SSF56935">
    <property type="entry name" value="Porins"/>
    <property type="match status" value="1"/>
</dbReference>
<comment type="subcellular location">
    <subcellularLocation>
        <location evidence="1 10">Cell outer membrane</location>
        <topology evidence="1 10">Multi-pass membrane protein</topology>
    </subcellularLocation>
</comment>
<name>F5R7Y0_METUF</name>
<evidence type="ECO:0000256" key="4">
    <source>
        <dbReference type="ARBA" id="ARBA00022452"/>
    </source>
</evidence>
<evidence type="ECO:0000259" key="13">
    <source>
        <dbReference type="Pfam" id="PF07715"/>
    </source>
</evidence>
<dbReference type="STRING" id="1000565.METUNv1_00304"/>
<evidence type="ECO:0000256" key="1">
    <source>
        <dbReference type="ARBA" id="ARBA00004571"/>
    </source>
</evidence>
<reference evidence="14 15" key="1">
    <citation type="journal article" date="2011" name="J. Bacteriol.">
        <title>Genome sequence of Methyloversatilis universalis FAM5T, a methylotrophic representative of the order Rhodocyclales.</title>
        <authorList>
            <person name="Kittichotirat W."/>
            <person name="Good N.M."/>
            <person name="Hall R."/>
            <person name="Bringel F."/>
            <person name="Lajus A."/>
            <person name="Medigue C."/>
            <person name="Smalley N.E."/>
            <person name="Beck D."/>
            <person name="Bumgarner R."/>
            <person name="Vuilleumier S."/>
            <person name="Kalyuzhnaya M.G."/>
        </authorList>
    </citation>
    <scope>NUCLEOTIDE SEQUENCE [LARGE SCALE GENOMIC DNA]</scope>
    <source>
        <strain evidence="15">ATCC BAA-1314 / JCM 13912 / FAM5</strain>
    </source>
</reference>
<keyword evidence="5 10" id="KW-0812">Transmembrane</keyword>
<comment type="similarity">
    <text evidence="2 10 11">Belongs to the TonB-dependent receptor family.</text>
</comment>
<evidence type="ECO:0000313" key="14">
    <source>
        <dbReference type="EMBL" id="EGK73133.1"/>
    </source>
</evidence>
<keyword evidence="15" id="KW-1185">Reference proteome</keyword>
<dbReference type="EMBL" id="AFHG01000029">
    <property type="protein sequence ID" value="EGK73133.1"/>
    <property type="molecule type" value="Genomic_DNA"/>
</dbReference>
<dbReference type="InterPro" id="IPR039426">
    <property type="entry name" value="TonB-dep_rcpt-like"/>
</dbReference>
<sequence length="857" mass="93851">MPALVLLCGSATAQEKTEVRLEEVNIRAPRIITPLPGVSMEREQTTVNVQSATDADLRNQQSINIADYLNTQGQSITVNDYAGNPFQQDISFRGFSASPLVGTPQGLSVYLDGVRVNEPFGEVVNWDLIPTLAISRTDLIPGSNPLFGLNTLGGALSLQTKSGFTSERFEATRTQGSWGRSQNQLAVGGNNGTLAGFVALSEFREDGWRNNSPSQVNQYFGRIDARIGASEWTASLLKVDNRLTGNGLVPYEEWQIRPQSVFTSPDTTDNDLTHVNLRARFDVSDRDSVSVGVYQRKLTQRSVGGDFWDDFDRLSYGRLDDCPLTHFPFVSANGAYDPNGPTSPGCPGFSPNGLFNIGGTSQEALGTTVQWVHVGDEHQLVFGGTFDRNDLSYGQGQMLGFIDADRNVYTDPAKAADLGLSALDTVIQRNFLTGSNESLSFFATDTWTVRDNLFVNYGLRWSRTHVRNQLVSDKPIPLYQFTPAFLNSRQQRCGTLADAAARFLCSEGDYTYYSTNPSFGVSWLPEPTLNLYLNVSQGARTPSVIELGCARDRELENVNNGKSIGCSVPTALTSDPYLPQVRSFSTELGVRGSAYDGKLEFNATMFETQLEDDILFVSLGRKNRGVFDTFKHTARRGFELGLNAKVGAHTFRIAYTRLDAKFGSYAKVVNQSNSSSNSTAGQLNEFTIEPGDRIPGIPRDVLRMGWAFDVTDKMNVGINMIAHAGSFSRGNENNEHQAGGDDNFGESFGGGANGLGRAYLGKGTTSGYAIFNFVGRYRITRDLTFFARVDNIFDKRYVTASELELNPFVAGSFGGRDASGFNYNSFAWTHSQFVGPGAPRAGWFGLTYAFDTVASSR</sequence>
<evidence type="ECO:0000256" key="7">
    <source>
        <dbReference type="ARBA" id="ARBA00023136"/>
    </source>
</evidence>
<evidence type="ECO:0000256" key="9">
    <source>
        <dbReference type="ARBA" id="ARBA00023237"/>
    </source>
</evidence>
<dbReference type="Gene3D" id="2.40.170.20">
    <property type="entry name" value="TonB-dependent receptor, beta-barrel domain"/>
    <property type="match status" value="1"/>
</dbReference>
<dbReference type="PROSITE" id="PS52016">
    <property type="entry name" value="TONB_DEPENDENT_REC_3"/>
    <property type="match status" value="1"/>
</dbReference>
<evidence type="ECO:0000313" key="15">
    <source>
        <dbReference type="Proteomes" id="UP000005019"/>
    </source>
</evidence>
<dbReference type="Gene3D" id="2.170.130.10">
    <property type="entry name" value="TonB-dependent receptor, plug domain"/>
    <property type="match status" value="1"/>
</dbReference>
<keyword evidence="8 14" id="KW-0675">Receptor</keyword>
<keyword evidence="4 10" id="KW-1134">Transmembrane beta strand</keyword>
<evidence type="ECO:0000256" key="6">
    <source>
        <dbReference type="ARBA" id="ARBA00023077"/>
    </source>
</evidence>
<dbReference type="AlphaFoldDB" id="F5R7Y0"/>
<evidence type="ECO:0000256" key="10">
    <source>
        <dbReference type="PROSITE-ProRule" id="PRU01360"/>
    </source>
</evidence>
<evidence type="ECO:0000256" key="8">
    <source>
        <dbReference type="ARBA" id="ARBA00023170"/>
    </source>
</evidence>
<protein>
    <submittedName>
        <fullName evidence="14">OM receptor TonB</fullName>
    </submittedName>
</protein>
<accession>F5R7Y0</accession>
<feature type="domain" description="TonB-dependent receptor-like beta-barrel" evidence="12">
    <location>
        <begin position="242"/>
        <end position="792"/>
    </location>
</feature>
<feature type="domain" description="TonB-dependent receptor plug" evidence="13">
    <location>
        <begin position="43"/>
        <end position="155"/>
    </location>
</feature>
<organism evidence="14 15">
    <name type="scientific">Methyloversatilis universalis (strain ATCC BAA-1314 / DSM 25237 / JCM 13912 / CCUG 52030 / FAM5)</name>
    <dbReference type="NCBI Taxonomy" id="1000565"/>
    <lineage>
        <taxon>Bacteria</taxon>
        <taxon>Pseudomonadati</taxon>
        <taxon>Pseudomonadota</taxon>
        <taxon>Betaproteobacteria</taxon>
        <taxon>Nitrosomonadales</taxon>
        <taxon>Sterolibacteriaceae</taxon>
        <taxon>Methyloversatilis</taxon>
    </lineage>
</organism>
<evidence type="ECO:0000256" key="3">
    <source>
        <dbReference type="ARBA" id="ARBA00022448"/>
    </source>
</evidence>
<dbReference type="InterPro" id="IPR012910">
    <property type="entry name" value="Plug_dom"/>
</dbReference>
<dbReference type="InterPro" id="IPR037066">
    <property type="entry name" value="Plug_dom_sf"/>
</dbReference>
<dbReference type="InterPro" id="IPR000531">
    <property type="entry name" value="Beta-barrel_TonB"/>
</dbReference>
<proteinExistence type="inferred from homology"/>
<evidence type="ECO:0000259" key="12">
    <source>
        <dbReference type="Pfam" id="PF00593"/>
    </source>
</evidence>